<comment type="similarity">
    <text evidence="1">Belongs to the peptidase S13 family.</text>
</comment>
<comment type="caution">
    <text evidence="3">The sequence shown here is derived from an EMBL/GenBank/DDBJ whole genome shotgun (WGS) entry which is preliminary data.</text>
</comment>
<dbReference type="EMBL" id="SUMF01000040">
    <property type="protein sequence ID" value="TJZ65180.1"/>
    <property type="molecule type" value="Genomic_DNA"/>
</dbReference>
<keyword evidence="3" id="KW-0645">Protease</keyword>
<name>A0A4U0PC96_9NEIS</name>
<dbReference type="Pfam" id="PF02113">
    <property type="entry name" value="Peptidase_S13"/>
    <property type="match status" value="1"/>
</dbReference>
<proteinExistence type="inferred from homology"/>
<dbReference type="EC" id="3.4.16.4" evidence="3"/>
<dbReference type="PANTHER" id="PTHR30023">
    <property type="entry name" value="D-ALANYL-D-ALANINE CARBOXYPEPTIDASE"/>
    <property type="match status" value="1"/>
</dbReference>
<organism evidence="3 4">
    <name type="scientific">Chitiniphilus eburneus</name>
    <dbReference type="NCBI Taxonomy" id="2571148"/>
    <lineage>
        <taxon>Bacteria</taxon>
        <taxon>Pseudomonadati</taxon>
        <taxon>Pseudomonadota</taxon>
        <taxon>Betaproteobacteria</taxon>
        <taxon>Neisseriales</taxon>
        <taxon>Chitinibacteraceae</taxon>
        <taxon>Chitiniphilus</taxon>
    </lineage>
</organism>
<keyword evidence="2 3" id="KW-0378">Hydrolase</keyword>
<accession>A0A4U0PC96</accession>
<gene>
    <name evidence="3" type="primary">dacB</name>
    <name evidence="3" type="ORF">FAZ21_18605</name>
</gene>
<evidence type="ECO:0000256" key="1">
    <source>
        <dbReference type="ARBA" id="ARBA00006096"/>
    </source>
</evidence>
<dbReference type="NCBIfam" id="TIGR00666">
    <property type="entry name" value="PBP4"/>
    <property type="match status" value="1"/>
</dbReference>
<keyword evidence="3" id="KW-0121">Carboxypeptidase</keyword>
<sequence length="478" mass="50278">MLLAGVLLMPHAMAETRLDAAPPEVAAALRAAKVPAFALSLAVVPLASPQDGLYFNAESPANPASVMKLVTTQVALEKLGPAYQWTTELYGDGPIADGVLRGNLYIRGAGDPKLTFERLWVLLRDLRAAGVNRITGDLVLDRSALRLPPPNEFDDDEHDLARAFLVTPDAVLAGFKAQRFRVTANQGKTRVTVEPPLSEVRVDSNVRVAPGATCAIGNLRFDGGDGQGGPTRVRISGALPEGCAVERYLSYLDAPTYTAGLIRTLWRELGGEIGGATREGPVPSGATRLAANASPDLVSAIRDINKFSNNLMARQLFLTLGAAYRQPGDANDAVSAARAVGAWLADNALAWPELSLENGSGLSRRERISARHLAQLLVRAEQGPYSAEFISSLPIVAVDGTMKKRLNGSGVAGAAHVKTGTLKDVRAVAGYVQAQDGQRYAVVGLINHAAAPAAGPALDALLAWVGDGGWGKLARGAK</sequence>
<dbReference type="InterPro" id="IPR012338">
    <property type="entry name" value="Beta-lactam/transpept-like"/>
</dbReference>
<evidence type="ECO:0000313" key="3">
    <source>
        <dbReference type="EMBL" id="TJZ65180.1"/>
    </source>
</evidence>
<dbReference type="OrthoDB" id="9802627at2"/>
<dbReference type="GO" id="GO:0006508">
    <property type="term" value="P:proteolysis"/>
    <property type="evidence" value="ECO:0007669"/>
    <property type="project" value="InterPro"/>
</dbReference>
<dbReference type="Gene3D" id="3.40.710.10">
    <property type="entry name" value="DD-peptidase/beta-lactamase superfamily"/>
    <property type="match status" value="1"/>
</dbReference>
<protein>
    <submittedName>
        <fullName evidence="3">D-alanyl-D-alanine carboxypeptidase/D-alanyl-D-alanine-endopeptidase</fullName>
        <ecNumber evidence="3">3.4.16.4</ecNumber>
    </submittedName>
</protein>
<dbReference type="Gene3D" id="3.50.80.20">
    <property type="entry name" value="D-Ala-D-Ala carboxypeptidase C, peptidase S13"/>
    <property type="match status" value="1"/>
</dbReference>
<dbReference type="GO" id="GO:0000270">
    <property type="term" value="P:peptidoglycan metabolic process"/>
    <property type="evidence" value="ECO:0007669"/>
    <property type="project" value="TreeGrafter"/>
</dbReference>
<evidence type="ECO:0000256" key="2">
    <source>
        <dbReference type="ARBA" id="ARBA00022801"/>
    </source>
</evidence>
<keyword evidence="4" id="KW-1185">Reference proteome</keyword>
<reference evidence="3 4" key="1">
    <citation type="submission" date="2019-04" db="EMBL/GenBank/DDBJ databases">
        <title>Chitiniphilus eburnea sp. nov., a novel chitinolytic bacterium isolated from aquaculture sludge.</title>
        <authorList>
            <person name="Sheng M."/>
        </authorList>
    </citation>
    <scope>NUCLEOTIDE SEQUENCE [LARGE SCALE GENOMIC DNA]</scope>
    <source>
        <strain evidence="3 4">HX-2-15</strain>
    </source>
</reference>
<dbReference type="PRINTS" id="PR00922">
    <property type="entry name" value="DADACBPTASE3"/>
</dbReference>
<dbReference type="AlphaFoldDB" id="A0A4U0PC96"/>
<dbReference type="SUPFAM" id="SSF56601">
    <property type="entry name" value="beta-lactamase/transpeptidase-like"/>
    <property type="match status" value="1"/>
</dbReference>
<dbReference type="PANTHER" id="PTHR30023:SF0">
    <property type="entry name" value="PENICILLIN-SENSITIVE CARBOXYPEPTIDASE A"/>
    <property type="match status" value="1"/>
</dbReference>
<dbReference type="InterPro" id="IPR000667">
    <property type="entry name" value="Peptidase_S13"/>
</dbReference>
<evidence type="ECO:0000313" key="4">
    <source>
        <dbReference type="Proteomes" id="UP000310016"/>
    </source>
</evidence>
<dbReference type="GO" id="GO:0009002">
    <property type="term" value="F:serine-type D-Ala-D-Ala carboxypeptidase activity"/>
    <property type="evidence" value="ECO:0007669"/>
    <property type="project" value="UniProtKB-EC"/>
</dbReference>
<dbReference type="Proteomes" id="UP000310016">
    <property type="component" value="Unassembled WGS sequence"/>
</dbReference>